<name>A0A1M4Z454_9FIRM</name>
<keyword evidence="6 7" id="KW-0472">Membrane</keyword>
<dbReference type="PANTHER" id="PTHR42865:SF7">
    <property type="entry name" value="PROTON_GLUTAMATE-ASPARTATE SYMPORTER"/>
    <property type="match status" value="1"/>
</dbReference>
<feature type="transmembrane region" description="Helical" evidence="7">
    <location>
        <begin position="461"/>
        <end position="481"/>
    </location>
</feature>
<organism evidence="8 9">
    <name type="scientific">Schwartzia succinivorans DSM 10502</name>
    <dbReference type="NCBI Taxonomy" id="1123243"/>
    <lineage>
        <taxon>Bacteria</taxon>
        <taxon>Bacillati</taxon>
        <taxon>Bacillota</taxon>
        <taxon>Negativicutes</taxon>
        <taxon>Selenomonadales</taxon>
        <taxon>Selenomonadaceae</taxon>
        <taxon>Schwartzia</taxon>
    </lineage>
</organism>
<keyword evidence="3" id="KW-1003">Cell membrane</keyword>
<dbReference type="AlphaFoldDB" id="A0A1M4Z454"/>
<keyword evidence="5 7" id="KW-1133">Transmembrane helix</keyword>
<dbReference type="GO" id="GO:0005886">
    <property type="term" value="C:plasma membrane"/>
    <property type="evidence" value="ECO:0007669"/>
    <property type="project" value="UniProtKB-SubCell"/>
</dbReference>
<proteinExistence type="predicted"/>
<comment type="subcellular location">
    <subcellularLocation>
        <location evidence="1">Cell membrane</location>
        <topology evidence="1">Multi-pass membrane protein</topology>
    </subcellularLocation>
</comment>
<keyword evidence="4 7" id="KW-0812">Transmembrane</keyword>
<evidence type="ECO:0000256" key="1">
    <source>
        <dbReference type="ARBA" id="ARBA00004651"/>
    </source>
</evidence>
<evidence type="ECO:0000256" key="6">
    <source>
        <dbReference type="ARBA" id="ARBA00023136"/>
    </source>
</evidence>
<evidence type="ECO:0000256" key="3">
    <source>
        <dbReference type="ARBA" id="ARBA00022475"/>
    </source>
</evidence>
<dbReference type="EMBL" id="FQUG01000007">
    <property type="protein sequence ID" value="SHF12567.1"/>
    <property type="molecule type" value="Genomic_DNA"/>
</dbReference>
<gene>
    <name evidence="8" type="ORF">SAMN02745190_01906</name>
</gene>
<feature type="transmembrane region" description="Helical" evidence="7">
    <location>
        <begin position="275"/>
        <end position="294"/>
    </location>
</feature>
<dbReference type="GO" id="GO:0015293">
    <property type="term" value="F:symporter activity"/>
    <property type="evidence" value="ECO:0007669"/>
    <property type="project" value="UniProtKB-KW"/>
</dbReference>
<dbReference type="InterPro" id="IPR001991">
    <property type="entry name" value="Na-dicarboxylate_symporter"/>
</dbReference>
<keyword evidence="9" id="KW-1185">Reference proteome</keyword>
<dbReference type="SUPFAM" id="SSF118215">
    <property type="entry name" value="Proton glutamate symport protein"/>
    <property type="match status" value="1"/>
</dbReference>
<dbReference type="STRING" id="1123243.SAMN02745190_01906"/>
<evidence type="ECO:0000256" key="4">
    <source>
        <dbReference type="ARBA" id="ARBA00022692"/>
    </source>
</evidence>
<dbReference type="PANTHER" id="PTHR42865">
    <property type="entry name" value="PROTON/GLUTAMATE-ASPARTATE SYMPORTER"/>
    <property type="match status" value="1"/>
</dbReference>
<accession>A0A1M4Z454</accession>
<dbReference type="Gene3D" id="1.10.3860.10">
    <property type="entry name" value="Sodium:dicarboxylate symporter"/>
    <property type="match status" value="1"/>
</dbReference>
<dbReference type="Pfam" id="PF00375">
    <property type="entry name" value="SDF"/>
    <property type="match status" value="1"/>
</dbReference>
<feature type="transmembrane region" description="Helical" evidence="7">
    <location>
        <begin position="357"/>
        <end position="377"/>
    </location>
</feature>
<feature type="transmembrane region" description="Helical" evidence="7">
    <location>
        <begin position="314"/>
        <end position="337"/>
    </location>
</feature>
<sequence>MFLKSNTFRVSGLNFSEAVAWLDAELAKTKATEEEQRTAQLLFEECFSRMEAAFSPTEDFSALLVVRQRWGDISFRLSAKGEAYNPLSGTNEILEHDGVDSYGLAILLSYKNRIGYSRKNGENVISVKVHEADGKQTGKVVAALVLGVASGLLMKAFLGEVPLRWIDHMILDSVQEMFMNALLMMVAPMVFFAVLSGITGISDAEDVGRLGGKLVAVSLTKLLVTALIGITAGVLLFPDASPELLATIPEGGKAAEFSLRDMIVGIIPNSLMKPFLGGSILQVLFLACFVGVMINRAGDRAMPVKEAIEFLNRLCMDMIDVVVQFIPLLVFASMAHLMLSTGLEALLPLGKVLIGDVIGLGLVFLVCAAFAAAFGGMAPGHFLKQLACFAPVPFALNSSNACLPQTISFCAEKFGVDRKLSMFALPVGIQLNMNSTGFYIAIVTVLMARTCGIALDTDTMLSMFISLFIVSFTLPGCPGAVLIGLSTVFAAVGIPMGAVMLFLCIDPIVSMINTVGNVTSNITSTLLLARTKENGDAPRNRL</sequence>
<keyword evidence="2" id="KW-0813">Transport</keyword>
<feature type="transmembrane region" description="Helical" evidence="7">
    <location>
        <begin position="140"/>
        <end position="158"/>
    </location>
</feature>
<reference evidence="8 9" key="1">
    <citation type="submission" date="2016-11" db="EMBL/GenBank/DDBJ databases">
        <authorList>
            <person name="Jaros S."/>
            <person name="Januszkiewicz K."/>
            <person name="Wedrychowicz H."/>
        </authorList>
    </citation>
    <scope>NUCLEOTIDE SEQUENCE [LARGE SCALE GENOMIC DNA]</scope>
    <source>
        <strain evidence="8 9">DSM 10502</strain>
    </source>
</reference>
<feature type="transmembrane region" description="Helical" evidence="7">
    <location>
        <begin position="178"/>
        <end position="202"/>
    </location>
</feature>
<evidence type="ECO:0000256" key="7">
    <source>
        <dbReference type="SAM" id="Phobius"/>
    </source>
</evidence>
<dbReference type="Proteomes" id="UP000184404">
    <property type="component" value="Unassembled WGS sequence"/>
</dbReference>
<dbReference type="InterPro" id="IPR036458">
    <property type="entry name" value="Na:dicarbo_symporter_sf"/>
</dbReference>
<dbReference type="PRINTS" id="PR00173">
    <property type="entry name" value="EDTRNSPORT"/>
</dbReference>
<evidence type="ECO:0000256" key="2">
    <source>
        <dbReference type="ARBA" id="ARBA00022448"/>
    </source>
</evidence>
<evidence type="ECO:0000256" key="5">
    <source>
        <dbReference type="ARBA" id="ARBA00022989"/>
    </source>
</evidence>
<feature type="transmembrane region" description="Helical" evidence="7">
    <location>
        <begin position="214"/>
        <end position="237"/>
    </location>
</feature>
<evidence type="ECO:0000313" key="8">
    <source>
        <dbReference type="EMBL" id="SHF12567.1"/>
    </source>
</evidence>
<feature type="transmembrane region" description="Helical" evidence="7">
    <location>
        <begin position="488"/>
        <end position="509"/>
    </location>
</feature>
<evidence type="ECO:0000313" key="9">
    <source>
        <dbReference type="Proteomes" id="UP000184404"/>
    </source>
</evidence>
<protein>
    <submittedName>
        <fullName evidence="8">Na+/H+-dicarboxylate symporter</fullName>
    </submittedName>
</protein>